<feature type="compositionally biased region" description="Basic and acidic residues" evidence="1">
    <location>
        <begin position="192"/>
        <end position="216"/>
    </location>
</feature>
<dbReference type="OrthoDB" id="3541690at2"/>
<accession>A0A0M8MR82</accession>
<dbReference type="PATRIC" id="fig|84292.3.peg.197"/>
<dbReference type="Proteomes" id="UP000037737">
    <property type="component" value="Unassembled WGS sequence"/>
</dbReference>
<feature type="region of interest" description="Disordered" evidence="1">
    <location>
        <begin position="174"/>
        <end position="216"/>
    </location>
</feature>
<dbReference type="KEGG" id="mcw:A8L33_05350"/>
<evidence type="ECO:0000313" key="3">
    <source>
        <dbReference type="Proteomes" id="UP000037737"/>
    </source>
</evidence>
<evidence type="ECO:0000256" key="1">
    <source>
        <dbReference type="SAM" id="MobiDB-lite"/>
    </source>
</evidence>
<name>A0A0M8MR82_9MICO</name>
<organism evidence="2 3">
    <name type="scientific">Microbacterium aurantiacum</name>
    <dbReference type="NCBI Taxonomy" id="162393"/>
    <lineage>
        <taxon>Bacteria</taxon>
        <taxon>Bacillati</taxon>
        <taxon>Actinomycetota</taxon>
        <taxon>Actinomycetes</taxon>
        <taxon>Micrococcales</taxon>
        <taxon>Microbacteriaceae</taxon>
        <taxon>Microbacterium</taxon>
    </lineage>
</organism>
<gene>
    <name evidence="2" type="ORF">XI38_00935</name>
</gene>
<protein>
    <submittedName>
        <fullName evidence="2">Transposase</fullName>
    </submittedName>
</protein>
<proteinExistence type="predicted"/>
<reference evidence="2" key="1">
    <citation type="submission" date="2015-04" db="EMBL/GenBank/DDBJ databases">
        <title>Complete genome sequence of Microbacterium chocolatum SIT 101, a bacterium enantioselectively hydrolyzing mesomeric diesters.</title>
        <authorList>
            <person name="Li X."/>
            <person name="Xu Y."/>
        </authorList>
    </citation>
    <scope>NUCLEOTIDE SEQUENCE [LARGE SCALE GENOMIC DNA]</scope>
    <source>
        <strain evidence="2">SIT 101</strain>
    </source>
</reference>
<keyword evidence="3" id="KW-1185">Reference proteome</keyword>
<dbReference type="EMBL" id="LAVO01000001">
    <property type="protein sequence ID" value="KOS12021.1"/>
    <property type="molecule type" value="Genomic_DNA"/>
</dbReference>
<comment type="caution">
    <text evidence="2">The sequence shown here is derived from an EMBL/GenBank/DDBJ whole genome shotgun (WGS) entry which is preliminary data.</text>
</comment>
<dbReference type="AlphaFoldDB" id="A0A0M8MR82"/>
<sequence>MPRTRDADADSGDAASGADLDAIAAELYALPPERFTAARNDRAAQLGRADAARVRELRKPTVAAWVVSLTVRDGRLAEAITLSAALREAQDDADAAALAELGRQRRRLVQALAGEAVTLAEDAGVTVSASARDDIAATINAAVMDAAAATAVMTGRLVRPLVAGGFDPSDLSDAVGGSLPGVAPSPPPPDDLAERRARKAAERAAREADRAQADAERRLAAAEADLERRRTRLAHLRERADELRRSLDDVEAQTEVARAETEKAEAEHAELTTAVTRAARAAEAAREALPAGS</sequence>
<evidence type="ECO:0000313" key="2">
    <source>
        <dbReference type="EMBL" id="KOS12021.1"/>
    </source>
</evidence>